<keyword evidence="3" id="KW-1185">Reference proteome</keyword>
<proteinExistence type="predicted"/>
<reference evidence="2 3" key="1">
    <citation type="journal article" date="2018" name="Sci. Rep.">
        <title>Genomic signatures of local adaptation to the degree of environmental predictability in rotifers.</title>
        <authorList>
            <person name="Franch-Gras L."/>
            <person name="Hahn C."/>
            <person name="Garcia-Roger E.M."/>
            <person name="Carmona M.J."/>
            <person name="Serra M."/>
            <person name="Gomez A."/>
        </authorList>
    </citation>
    <scope>NUCLEOTIDE SEQUENCE [LARGE SCALE GENOMIC DNA]</scope>
    <source>
        <strain evidence="2">HYR1</strain>
    </source>
</reference>
<comment type="caution">
    <text evidence="2">The sequence shown here is derived from an EMBL/GenBank/DDBJ whole genome shotgun (WGS) entry which is preliminary data.</text>
</comment>
<dbReference type="Proteomes" id="UP000276133">
    <property type="component" value="Unassembled WGS sequence"/>
</dbReference>
<keyword evidence="1" id="KW-0472">Membrane</keyword>
<keyword evidence="1" id="KW-0812">Transmembrane</keyword>
<name>A0A3M7QXT5_BRAPC</name>
<evidence type="ECO:0000256" key="1">
    <source>
        <dbReference type="SAM" id="Phobius"/>
    </source>
</evidence>
<organism evidence="2 3">
    <name type="scientific">Brachionus plicatilis</name>
    <name type="common">Marine rotifer</name>
    <name type="synonym">Brachionus muelleri</name>
    <dbReference type="NCBI Taxonomy" id="10195"/>
    <lineage>
        <taxon>Eukaryota</taxon>
        <taxon>Metazoa</taxon>
        <taxon>Spiralia</taxon>
        <taxon>Gnathifera</taxon>
        <taxon>Rotifera</taxon>
        <taxon>Eurotatoria</taxon>
        <taxon>Monogononta</taxon>
        <taxon>Pseudotrocha</taxon>
        <taxon>Ploima</taxon>
        <taxon>Brachionidae</taxon>
        <taxon>Brachionus</taxon>
    </lineage>
</organism>
<keyword evidence="1" id="KW-1133">Transmembrane helix</keyword>
<sequence>ALVSAIEAALAASDRSAATAPPRTRALLCGRLVVAAIRVLHAAIIPELRNLAAHLKVCVRHRRCTKVGVELSATIEASLRLAIATTVAPTILSMFTPLALSIFWNSF</sequence>
<accession>A0A3M7QXT5</accession>
<dbReference type="AlphaFoldDB" id="A0A3M7QXT5"/>
<evidence type="ECO:0000313" key="2">
    <source>
        <dbReference type="EMBL" id="RNA16197.1"/>
    </source>
</evidence>
<dbReference type="EMBL" id="REGN01004774">
    <property type="protein sequence ID" value="RNA16197.1"/>
    <property type="molecule type" value="Genomic_DNA"/>
</dbReference>
<evidence type="ECO:0000313" key="3">
    <source>
        <dbReference type="Proteomes" id="UP000276133"/>
    </source>
</evidence>
<feature type="transmembrane region" description="Helical" evidence="1">
    <location>
        <begin position="81"/>
        <end position="104"/>
    </location>
</feature>
<protein>
    <submittedName>
        <fullName evidence="2">Uncharacterized protein</fullName>
    </submittedName>
</protein>
<gene>
    <name evidence="2" type="ORF">BpHYR1_041080</name>
</gene>
<feature type="non-terminal residue" evidence="2">
    <location>
        <position position="1"/>
    </location>
</feature>